<reference evidence="5" key="1">
    <citation type="submission" date="2025-08" db="UniProtKB">
        <authorList>
            <consortium name="RefSeq"/>
        </authorList>
    </citation>
    <scope>IDENTIFICATION</scope>
</reference>
<feature type="region of interest" description="Disordered" evidence="2">
    <location>
        <begin position="31"/>
        <end position="57"/>
    </location>
</feature>
<dbReference type="Proteomes" id="UP000322000">
    <property type="component" value="Chromosome 15"/>
</dbReference>
<sequence length="476" mass="56260">MLTISIIITLLISQIADSSVIYDCDDGYSSDYSSESVSSEESTSSDTAECESSEEFSHPAEKIYREACSDPDKSLVSDNDIRYTIEHFASKLELEENIENYHLPEAEEARDHYMKELQDFYQHLVDRPVHLLHIVDGIANTRYNLEPKVNDVVVEIRESDILLQKYSDYSEHADELFKKLEKLKRICQINCDNEDIDPRFGKDDFVYLTYSEDFQKKNFSCIRLKDLHEYVNKKLNEFGNNFNNELHANIEGKIEIYDRKLEEIKNNIKDAAVKQFGMTMYDVLSLQDDYYHFEKELEAINISEMLTSLEENTAQIKLMLISLKKGMEIYRNYCLNCNSRQRKRRDIHDDTELRYDYNYDERHENSEESNIIDVLIKEKIDDMLEKFKDAFDNIFEELDAAYDNPDIIENYLSSLEPVQRGIENRIEEEIRLIHQLASRIMESDIYRVHKLLKESKQLLKKLESAQYFINNLYLPY</sequence>
<evidence type="ECO:0000256" key="2">
    <source>
        <dbReference type="SAM" id="MobiDB-lite"/>
    </source>
</evidence>
<gene>
    <name evidence="5" type="primary">LOC113501539</name>
</gene>
<feature type="signal peptide" evidence="3">
    <location>
        <begin position="1"/>
        <end position="18"/>
    </location>
</feature>
<protein>
    <submittedName>
        <fullName evidence="5">Uncharacterized protein LOC113501539</fullName>
    </submittedName>
</protein>
<dbReference type="KEGG" id="tnl:113501539"/>
<evidence type="ECO:0000313" key="4">
    <source>
        <dbReference type="Proteomes" id="UP000322000"/>
    </source>
</evidence>
<dbReference type="OrthoDB" id="7491740at2759"/>
<dbReference type="InParanoid" id="A0A7E5WCR8"/>
<accession>A0A7E5WCR8</accession>
<evidence type="ECO:0000256" key="1">
    <source>
        <dbReference type="SAM" id="Coils"/>
    </source>
</evidence>
<keyword evidence="1" id="KW-0175">Coiled coil</keyword>
<feature type="chain" id="PRO_5028802247" evidence="3">
    <location>
        <begin position="19"/>
        <end position="476"/>
    </location>
</feature>
<organism evidence="4 5">
    <name type="scientific">Trichoplusia ni</name>
    <name type="common">Cabbage looper</name>
    <dbReference type="NCBI Taxonomy" id="7111"/>
    <lineage>
        <taxon>Eukaryota</taxon>
        <taxon>Metazoa</taxon>
        <taxon>Ecdysozoa</taxon>
        <taxon>Arthropoda</taxon>
        <taxon>Hexapoda</taxon>
        <taxon>Insecta</taxon>
        <taxon>Pterygota</taxon>
        <taxon>Neoptera</taxon>
        <taxon>Endopterygota</taxon>
        <taxon>Lepidoptera</taxon>
        <taxon>Glossata</taxon>
        <taxon>Ditrysia</taxon>
        <taxon>Noctuoidea</taxon>
        <taxon>Noctuidae</taxon>
        <taxon>Plusiinae</taxon>
        <taxon>Trichoplusia</taxon>
    </lineage>
</organism>
<dbReference type="AlphaFoldDB" id="A0A7E5WCR8"/>
<keyword evidence="4" id="KW-1185">Reference proteome</keyword>
<evidence type="ECO:0000256" key="3">
    <source>
        <dbReference type="SAM" id="SignalP"/>
    </source>
</evidence>
<feature type="coiled-coil region" evidence="1">
    <location>
        <begin position="247"/>
        <end position="274"/>
    </location>
</feature>
<name>A0A7E5WCR8_TRINI</name>
<dbReference type="RefSeq" id="XP_026738523.1">
    <property type="nucleotide sequence ID" value="XM_026882722.1"/>
</dbReference>
<keyword evidence="3" id="KW-0732">Signal</keyword>
<proteinExistence type="predicted"/>
<evidence type="ECO:0000313" key="5">
    <source>
        <dbReference type="RefSeq" id="XP_026738523.1"/>
    </source>
</evidence>
<feature type="compositionally biased region" description="Low complexity" evidence="2">
    <location>
        <begin position="31"/>
        <end position="47"/>
    </location>
</feature>
<dbReference type="GeneID" id="113501539"/>